<gene>
    <name evidence="9" type="ORF">SAMN00768000_1184</name>
</gene>
<feature type="transmembrane region" description="Helical" evidence="7">
    <location>
        <begin position="21"/>
        <end position="40"/>
    </location>
</feature>
<dbReference type="RefSeq" id="WP_084660980.1">
    <property type="nucleotide sequence ID" value="NZ_FWWY01000001.1"/>
</dbReference>
<dbReference type="Proteomes" id="UP000192660">
    <property type="component" value="Unassembled WGS sequence"/>
</dbReference>
<evidence type="ECO:0000313" key="9">
    <source>
        <dbReference type="EMBL" id="SMC03630.1"/>
    </source>
</evidence>
<dbReference type="PROSITE" id="PS50109">
    <property type="entry name" value="HIS_KIN"/>
    <property type="match status" value="1"/>
</dbReference>
<dbReference type="EMBL" id="FWWY01000001">
    <property type="protein sequence ID" value="SMC03630.1"/>
    <property type="molecule type" value="Genomic_DNA"/>
</dbReference>
<proteinExistence type="predicted"/>
<dbReference type="InterPro" id="IPR003661">
    <property type="entry name" value="HisK_dim/P_dom"/>
</dbReference>
<evidence type="ECO:0000259" key="8">
    <source>
        <dbReference type="PROSITE" id="PS50109"/>
    </source>
</evidence>
<reference evidence="10" key="1">
    <citation type="submission" date="2017-04" db="EMBL/GenBank/DDBJ databases">
        <authorList>
            <person name="Varghese N."/>
            <person name="Submissions S."/>
        </authorList>
    </citation>
    <scope>NUCLEOTIDE SEQUENCE [LARGE SCALE GENOMIC DNA]</scope>
    <source>
        <strain evidence="10">DSM 9293</strain>
    </source>
</reference>
<evidence type="ECO:0000256" key="3">
    <source>
        <dbReference type="ARBA" id="ARBA00022553"/>
    </source>
</evidence>
<dbReference type="PRINTS" id="PR00344">
    <property type="entry name" value="BCTRLSENSOR"/>
</dbReference>
<feature type="transmembrane region" description="Helical" evidence="7">
    <location>
        <begin position="172"/>
        <end position="195"/>
    </location>
</feature>
<evidence type="ECO:0000313" key="10">
    <source>
        <dbReference type="Proteomes" id="UP000192660"/>
    </source>
</evidence>
<comment type="catalytic activity">
    <reaction evidence="1">
        <text>ATP + protein L-histidine = ADP + protein N-phospho-L-histidine.</text>
        <dbReference type="EC" id="2.7.13.3"/>
    </reaction>
</comment>
<sequence>MTIKNPHVLPEQPLLARLQRNLIGIFLISFLLLDGLTFAVTETLFRHDLLVHAQNNMSQIWHKQQDDETQEILHNDFSFRQTSDNFITTWDIAASKHIVQSVAYGPGIPFPLKNILPFYAHLKPTHHASFVIIKRGSLQILVGTDPLWHNGQFVGWIQSVYSLGEMQIATRVLAKTSLIVAGFMGVLALVLAYGLSKRNIVPIKHALQRQRDFVHNASHELRTPLSIIQTSLELAQEDAQGELKGFIDSSLSEVHYLTRLLTHLQRLAQQDSGILALDYQWFDCAPIIEDVIDAFQEPAKQAQMAIKSQLTNPLMIYADPTLFKELLIILIDNAIKYGQHGGNQITVQSLLSGRTVSIRITDNGKGIPPAVQTRIFERFFRASPQNGHGFGLGLAMAAWIVHMHQAHIHVQSEPYYHTTFTVDFPLPRRGSP</sequence>
<dbReference type="PANTHER" id="PTHR43711:SF1">
    <property type="entry name" value="HISTIDINE KINASE 1"/>
    <property type="match status" value="1"/>
</dbReference>
<dbReference type="InterPro" id="IPR004358">
    <property type="entry name" value="Sig_transdc_His_kin-like_C"/>
</dbReference>
<keyword evidence="7" id="KW-0812">Transmembrane</keyword>
<evidence type="ECO:0000256" key="5">
    <source>
        <dbReference type="ARBA" id="ARBA00022777"/>
    </source>
</evidence>
<feature type="domain" description="Histidine kinase" evidence="8">
    <location>
        <begin position="216"/>
        <end position="428"/>
    </location>
</feature>
<keyword evidence="4" id="KW-0808">Transferase</keyword>
<dbReference type="SUPFAM" id="SSF47384">
    <property type="entry name" value="Homodimeric domain of signal transducing histidine kinase"/>
    <property type="match status" value="1"/>
</dbReference>
<dbReference type="SMART" id="SM00387">
    <property type="entry name" value="HATPase_c"/>
    <property type="match status" value="1"/>
</dbReference>
<dbReference type="Pfam" id="PF00512">
    <property type="entry name" value="HisKA"/>
    <property type="match status" value="1"/>
</dbReference>
<keyword evidence="7" id="KW-1133">Transmembrane helix</keyword>
<dbReference type="InterPro" id="IPR036890">
    <property type="entry name" value="HATPase_C_sf"/>
</dbReference>
<evidence type="ECO:0000256" key="4">
    <source>
        <dbReference type="ARBA" id="ARBA00022679"/>
    </source>
</evidence>
<dbReference type="OrthoDB" id="9813151at2"/>
<dbReference type="InterPro" id="IPR003594">
    <property type="entry name" value="HATPase_dom"/>
</dbReference>
<dbReference type="SMART" id="SM00388">
    <property type="entry name" value="HisKA"/>
    <property type="match status" value="1"/>
</dbReference>
<dbReference type="InterPro" id="IPR005467">
    <property type="entry name" value="His_kinase_dom"/>
</dbReference>
<keyword evidence="10" id="KW-1185">Reference proteome</keyword>
<dbReference type="SUPFAM" id="SSF55874">
    <property type="entry name" value="ATPase domain of HSP90 chaperone/DNA topoisomerase II/histidine kinase"/>
    <property type="match status" value="1"/>
</dbReference>
<organism evidence="9 10">
    <name type="scientific">Sulfobacillus thermosulfidooxidans (strain DSM 9293 / VKM B-1269 / AT-1)</name>
    <dbReference type="NCBI Taxonomy" id="929705"/>
    <lineage>
        <taxon>Bacteria</taxon>
        <taxon>Bacillati</taxon>
        <taxon>Bacillota</taxon>
        <taxon>Clostridia</taxon>
        <taxon>Eubacteriales</taxon>
        <taxon>Clostridiales Family XVII. Incertae Sedis</taxon>
        <taxon>Sulfobacillus</taxon>
    </lineage>
</organism>
<protein>
    <recommendedName>
        <fullName evidence="2">histidine kinase</fullName>
        <ecNumber evidence="2">2.7.13.3</ecNumber>
    </recommendedName>
</protein>
<evidence type="ECO:0000256" key="6">
    <source>
        <dbReference type="ARBA" id="ARBA00023012"/>
    </source>
</evidence>
<dbReference type="InterPro" id="IPR050736">
    <property type="entry name" value="Sensor_HK_Regulatory"/>
</dbReference>
<evidence type="ECO:0000256" key="2">
    <source>
        <dbReference type="ARBA" id="ARBA00012438"/>
    </source>
</evidence>
<dbReference type="GO" id="GO:0000155">
    <property type="term" value="F:phosphorelay sensor kinase activity"/>
    <property type="evidence" value="ECO:0007669"/>
    <property type="project" value="InterPro"/>
</dbReference>
<evidence type="ECO:0000256" key="7">
    <source>
        <dbReference type="SAM" id="Phobius"/>
    </source>
</evidence>
<dbReference type="Gene3D" id="1.10.287.130">
    <property type="match status" value="1"/>
</dbReference>
<dbReference type="PANTHER" id="PTHR43711">
    <property type="entry name" value="TWO-COMPONENT HISTIDINE KINASE"/>
    <property type="match status" value="1"/>
</dbReference>
<dbReference type="Pfam" id="PF02518">
    <property type="entry name" value="HATPase_c"/>
    <property type="match status" value="1"/>
</dbReference>
<dbReference type="Gene3D" id="3.30.565.10">
    <property type="entry name" value="Histidine kinase-like ATPase, C-terminal domain"/>
    <property type="match status" value="1"/>
</dbReference>
<name>A0A1W1WC78_SULTA</name>
<dbReference type="EC" id="2.7.13.3" evidence="2"/>
<keyword evidence="5 9" id="KW-0418">Kinase</keyword>
<keyword evidence="6" id="KW-0902">Two-component regulatory system</keyword>
<dbReference type="CDD" id="cd00082">
    <property type="entry name" value="HisKA"/>
    <property type="match status" value="1"/>
</dbReference>
<dbReference type="STRING" id="28034.BFX07_04225"/>
<accession>A0A1W1WC78</accession>
<dbReference type="InterPro" id="IPR036097">
    <property type="entry name" value="HisK_dim/P_sf"/>
</dbReference>
<keyword evidence="3" id="KW-0597">Phosphoprotein</keyword>
<evidence type="ECO:0000256" key="1">
    <source>
        <dbReference type="ARBA" id="ARBA00000085"/>
    </source>
</evidence>
<dbReference type="CDD" id="cd00075">
    <property type="entry name" value="HATPase"/>
    <property type="match status" value="1"/>
</dbReference>
<keyword evidence="7" id="KW-0472">Membrane</keyword>
<dbReference type="AlphaFoldDB" id="A0A1W1WC78"/>